<sequence>QLQSIISTGCKLKDILFVIGALSKGIVKDSEEVLSWICEASSSLCIQSEHGLKLILAVVQKYPACCVDIGIKIGPIRDQITQKEQ</sequence>
<dbReference type="Proteomes" id="UP001432322">
    <property type="component" value="Unassembled WGS sequence"/>
</dbReference>
<gene>
    <name evidence="1" type="ORF">PFISCL1PPCAC_25111</name>
</gene>
<evidence type="ECO:0000313" key="1">
    <source>
        <dbReference type="EMBL" id="GMT33814.1"/>
    </source>
</evidence>
<keyword evidence="2" id="KW-1185">Reference proteome</keyword>
<feature type="non-terminal residue" evidence="1">
    <location>
        <position position="85"/>
    </location>
</feature>
<protein>
    <submittedName>
        <fullName evidence="1">Uncharacterized protein</fullName>
    </submittedName>
</protein>
<accession>A0AAV5WNV5</accession>
<comment type="caution">
    <text evidence="1">The sequence shown here is derived from an EMBL/GenBank/DDBJ whole genome shotgun (WGS) entry which is preliminary data.</text>
</comment>
<evidence type="ECO:0000313" key="2">
    <source>
        <dbReference type="Proteomes" id="UP001432322"/>
    </source>
</evidence>
<feature type="non-terminal residue" evidence="1">
    <location>
        <position position="1"/>
    </location>
</feature>
<dbReference type="EMBL" id="BTSY01000006">
    <property type="protein sequence ID" value="GMT33814.1"/>
    <property type="molecule type" value="Genomic_DNA"/>
</dbReference>
<reference evidence="1" key="1">
    <citation type="submission" date="2023-10" db="EMBL/GenBank/DDBJ databases">
        <title>Genome assembly of Pristionchus species.</title>
        <authorList>
            <person name="Yoshida K."/>
            <person name="Sommer R.J."/>
        </authorList>
    </citation>
    <scope>NUCLEOTIDE SEQUENCE</scope>
    <source>
        <strain evidence="1">RS5133</strain>
    </source>
</reference>
<name>A0AAV5WNV5_9BILA</name>
<dbReference type="AlphaFoldDB" id="A0AAV5WNV5"/>
<organism evidence="1 2">
    <name type="scientific">Pristionchus fissidentatus</name>
    <dbReference type="NCBI Taxonomy" id="1538716"/>
    <lineage>
        <taxon>Eukaryota</taxon>
        <taxon>Metazoa</taxon>
        <taxon>Ecdysozoa</taxon>
        <taxon>Nematoda</taxon>
        <taxon>Chromadorea</taxon>
        <taxon>Rhabditida</taxon>
        <taxon>Rhabditina</taxon>
        <taxon>Diplogasteromorpha</taxon>
        <taxon>Diplogasteroidea</taxon>
        <taxon>Neodiplogasteridae</taxon>
        <taxon>Pristionchus</taxon>
    </lineage>
</organism>
<proteinExistence type="predicted"/>